<reference evidence="1" key="1">
    <citation type="journal article" date="2021" name="New Phytol.">
        <title>Evolutionary innovations through gain and loss of genes in the ectomycorrhizal Boletales.</title>
        <authorList>
            <person name="Wu G."/>
            <person name="Miyauchi S."/>
            <person name="Morin E."/>
            <person name="Kuo A."/>
            <person name="Drula E."/>
            <person name="Varga T."/>
            <person name="Kohler A."/>
            <person name="Feng B."/>
            <person name="Cao Y."/>
            <person name="Lipzen A."/>
            <person name="Daum C."/>
            <person name="Hundley H."/>
            <person name="Pangilinan J."/>
            <person name="Johnson J."/>
            <person name="Barry K."/>
            <person name="LaButti K."/>
            <person name="Ng V."/>
            <person name="Ahrendt S."/>
            <person name="Min B."/>
            <person name="Choi I.G."/>
            <person name="Park H."/>
            <person name="Plett J.M."/>
            <person name="Magnuson J."/>
            <person name="Spatafora J.W."/>
            <person name="Nagy L.G."/>
            <person name="Henrissat B."/>
            <person name="Grigoriev I.V."/>
            <person name="Yang Z.L."/>
            <person name="Xu J."/>
            <person name="Martin F.M."/>
        </authorList>
    </citation>
    <scope>NUCLEOTIDE SEQUENCE</scope>
    <source>
        <strain evidence="1">KUC20120723A-06</strain>
    </source>
</reference>
<organism evidence="1 2">
    <name type="scientific">Leucogyrophana mollusca</name>
    <dbReference type="NCBI Taxonomy" id="85980"/>
    <lineage>
        <taxon>Eukaryota</taxon>
        <taxon>Fungi</taxon>
        <taxon>Dikarya</taxon>
        <taxon>Basidiomycota</taxon>
        <taxon>Agaricomycotina</taxon>
        <taxon>Agaricomycetes</taxon>
        <taxon>Agaricomycetidae</taxon>
        <taxon>Boletales</taxon>
        <taxon>Boletales incertae sedis</taxon>
        <taxon>Leucogyrophana</taxon>
    </lineage>
</organism>
<sequence>MPNVLLKSKPEHRKRKPLDVVMEHAFDTDIIIPIVGQTGVGKSTFINIAIGLSATAVGHDLSSCTTKIQPVTCRHPADPSRRIVFVDTPGFDNTSGDDFAGDWNILRRIATWLARSYGVGMKLTGVIYLHEVSQARVPKMPTETVGVLNRLCGSTTPKNVVLATTKWCDISYGDGKQRERQLGATLWNGMCDRGSQLVQFQGTRESAWAIVDLIIRKDCTETTARPEHPLPTQARTELLELAKLIPETEEGKSLRAALDVWAETRDRAVAQSWPGEGNGKVETGDELHRRLQDAATQLRSRIGQIQELKISSAPRIFSFFGIR</sequence>
<name>A0ACB8BKL7_9AGAM</name>
<proteinExistence type="predicted"/>
<dbReference type="EMBL" id="MU266403">
    <property type="protein sequence ID" value="KAH7925382.1"/>
    <property type="molecule type" value="Genomic_DNA"/>
</dbReference>
<comment type="caution">
    <text evidence="1">The sequence shown here is derived from an EMBL/GenBank/DDBJ whole genome shotgun (WGS) entry which is preliminary data.</text>
</comment>
<protein>
    <submittedName>
        <fullName evidence="1">Uncharacterized protein</fullName>
    </submittedName>
</protein>
<evidence type="ECO:0000313" key="2">
    <source>
        <dbReference type="Proteomes" id="UP000790709"/>
    </source>
</evidence>
<gene>
    <name evidence="1" type="ORF">BV22DRAFT_1089086</name>
</gene>
<keyword evidence="2" id="KW-1185">Reference proteome</keyword>
<evidence type="ECO:0000313" key="1">
    <source>
        <dbReference type="EMBL" id="KAH7925382.1"/>
    </source>
</evidence>
<dbReference type="Proteomes" id="UP000790709">
    <property type="component" value="Unassembled WGS sequence"/>
</dbReference>
<accession>A0ACB8BKL7</accession>